<dbReference type="InterPro" id="IPR011009">
    <property type="entry name" value="Kinase-like_dom_sf"/>
</dbReference>
<evidence type="ECO:0000259" key="5">
    <source>
        <dbReference type="PROSITE" id="PS50006"/>
    </source>
</evidence>
<dbReference type="GO" id="GO:0004672">
    <property type="term" value="F:protein kinase activity"/>
    <property type="evidence" value="ECO:0007669"/>
    <property type="project" value="InterPro"/>
</dbReference>
<protein>
    <recommendedName>
        <fullName evidence="9">Kinase-like protein</fullName>
    </recommendedName>
</protein>
<keyword evidence="8" id="KW-1185">Reference proteome</keyword>
<dbReference type="OrthoDB" id="40902at2759"/>
<dbReference type="Gene3D" id="1.10.510.10">
    <property type="entry name" value="Transferase(Phosphotransferase) domain 1"/>
    <property type="match status" value="1"/>
</dbReference>
<name>A0A8H5EUL7_9AGAR</name>
<feature type="domain" description="Protein kinase" evidence="6">
    <location>
        <begin position="183"/>
        <end position="501"/>
    </location>
</feature>
<evidence type="ECO:0000256" key="2">
    <source>
        <dbReference type="ARBA" id="ARBA00022741"/>
    </source>
</evidence>
<sequence>MPKSLATERLSSVSNNKPYSKSVLETCPDRSFIRAYQPSTKRQKLIHDANICAKLTTIRPDGGKDVIVLTLTKSAIIGRNPELCTYVVNDCMVSGTHCKLHAVRSPSGGVIISCEDKSRNGITLNGQHIRKSSVILMDGDILQLPNSLAFTCHHLWKEHAAKLSFFEPSQPPEPVHKRIGRYVVTSQCLGTGSFASVHLALDPKNHRQVACKSIRTKKGQEIPQVMKEVKILMTLKHPNINEIYDTEEHKKFVHIFLQLCTGGDLFTYITQATGSGSRICEAECKYIMYQLLQGLKYLHDKHISHRDLKPENILLYCPGPYPRIVIADFGLARPNSYQETLNVCGTISYLPPEGILALDNKHLGYTGMPSDCWSSGVILYIMLSAPIQRRGSHPFDNEVRPSSHWISRIQDSRHPDYSQHFPASYARADSRLKEKIIHGEVEFAKDPWSELPDGSVSRFLCQSSHMTLWVSSSAKDLADSLLFHDPQQRATVYGALKSEWILNELDDLQTLYQIRIAPNEA</sequence>
<dbReference type="CDD" id="cd22670">
    <property type="entry name" value="FHA_MEK1-like"/>
    <property type="match status" value="1"/>
</dbReference>
<dbReference type="InterPro" id="IPR000253">
    <property type="entry name" value="FHA_dom"/>
</dbReference>
<dbReference type="InterPro" id="IPR008271">
    <property type="entry name" value="Ser/Thr_kinase_AS"/>
</dbReference>
<gene>
    <name evidence="7" type="ORF">D9619_002899</name>
</gene>
<dbReference type="Pfam" id="PF00498">
    <property type="entry name" value="FHA"/>
    <property type="match status" value="1"/>
</dbReference>
<organism evidence="7 8">
    <name type="scientific">Psilocybe cf. subviscida</name>
    <dbReference type="NCBI Taxonomy" id="2480587"/>
    <lineage>
        <taxon>Eukaryota</taxon>
        <taxon>Fungi</taxon>
        <taxon>Dikarya</taxon>
        <taxon>Basidiomycota</taxon>
        <taxon>Agaricomycotina</taxon>
        <taxon>Agaricomycetes</taxon>
        <taxon>Agaricomycetidae</taxon>
        <taxon>Agaricales</taxon>
        <taxon>Agaricineae</taxon>
        <taxon>Strophariaceae</taxon>
        <taxon>Psilocybe</taxon>
    </lineage>
</organism>
<evidence type="ECO:0000256" key="4">
    <source>
        <dbReference type="PROSITE-ProRule" id="PRU10141"/>
    </source>
</evidence>
<dbReference type="InterPro" id="IPR000719">
    <property type="entry name" value="Prot_kinase_dom"/>
</dbReference>
<evidence type="ECO:0000256" key="3">
    <source>
        <dbReference type="ARBA" id="ARBA00022840"/>
    </source>
</evidence>
<dbReference type="SUPFAM" id="SSF56112">
    <property type="entry name" value="Protein kinase-like (PK-like)"/>
    <property type="match status" value="1"/>
</dbReference>
<evidence type="ECO:0000256" key="1">
    <source>
        <dbReference type="ARBA" id="ARBA00005575"/>
    </source>
</evidence>
<dbReference type="PANTHER" id="PTHR24347">
    <property type="entry name" value="SERINE/THREONINE-PROTEIN KINASE"/>
    <property type="match status" value="1"/>
</dbReference>
<accession>A0A8H5EUL7</accession>
<dbReference type="Proteomes" id="UP000567179">
    <property type="component" value="Unassembled WGS sequence"/>
</dbReference>
<dbReference type="InterPro" id="IPR008984">
    <property type="entry name" value="SMAD_FHA_dom_sf"/>
</dbReference>
<dbReference type="SUPFAM" id="SSF49879">
    <property type="entry name" value="SMAD/FHA domain"/>
    <property type="match status" value="1"/>
</dbReference>
<dbReference type="Gene3D" id="2.60.200.20">
    <property type="match status" value="1"/>
</dbReference>
<dbReference type="GO" id="GO:0005524">
    <property type="term" value="F:ATP binding"/>
    <property type="evidence" value="ECO:0007669"/>
    <property type="project" value="UniProtKB-UniRule"/>
</dbReference>
<dbReference type="PROSITE" id="PS50011">
    <property type="entry name" value="PROTEIN_KINASE_DOM"/>
    <property type="match status" value="1"/>
</dbReference>
<evidence type="ECO:0008006" key="9">
    <source>
        <dbReference type="Google" id="ProtNLM"/>
    </source>
</evidence>
<dbReference type="PROSITE" id="PS00107">
    <property type="entry name" value="PROTEIN_KINASE_ATP"/>
    <property type="match status" value="1"/>
</dbReference>
<dbReference type="EMBL" id="JAACJJ010000056">
    <property type="protein sequence ID" value="KAF5313004.1"/>
    <property type="molecule type" value="Genomic_DNA"/>
</dbReference>
<feature type="domain" description="FHA" evidence="5">
    <location>
        <begin position="75"/>
        <end position="129"/>
    </location>
</feature>
<dbReference type="Pfam" id="PF00069">
    <property type="entry name" value="Pkinase"/>
    <property type="match status" value="1"/>
</dbReference>
<feature type="binding site" evidence="4">
    <location>
        <position position="212"/>
    </location>
    <ligand>
        <name>ATP</name>
        <dbReference type="ChEBI" id="CHEBI:30616"/>
    </ligand>
</feature>
<proteinExistence type="inferred from homology"/>
<dbReference type="InterPro" id="IPR017441">
    <property type="entry name" value="Protein_kinase_ATP_BS"/>
</dbReference>
<reference evidence="7 8" key="1">
    <citation type="journal article" date="2020" name="ISME J.">
        <title>Uncovering the hidden diversity of litter-decomposition mechanisms in mushroom-forming fungi.</title>
        <authorList>
            <person name="Floudas D."/>
            <person name="Bentzer J."/>
            <person name="Ahren D."/>
            <person name="Johansson T."/>
            <person name="Persson P."/>
            <person name="Tunlid A."/>
        </authorList>
    </citation>
    <scope>NUCLEOTIDE SEQUENCE [LARGE SCALE GENOMIC DNA]</scope>
    <source>
        <strain evidence="7 8">CBS 101986</strain>
    </source>
</reference>
<comment type="similarity">
    <text evidence="1">Belongs to the protein kinase superfamily. CAMK Ser/Thr protein kinase family. CHEK2 subfamily.</text>
</comment>
<evidence type="ECO:0000313" key="7">
    <source>
        <dbReference type="EMBL" id="KAF5313004.1"/>
    </source>
</evidence>
<dbReference type="SMART" id="SM00220">
    <property type="entry name" value="S_TKc"/>
    <property type="match status" value="1"/>
</dbReference>
<comment type="caution">
    <text evidence="7">The sequence shown here is derived from an EMBL/GenBank/DDBJ whole genome shotgun (WGS) entry which is preliminary data.</text>
</comment>
<dbReference type="Gene3D" id="3.30.200.20">
    <property type="entry name" value="Phosphorylase Kinase, domain 1"/>
    <property type="match status" value="1"/>
</dbReference>
<evidence type="ECO:0000313" key="8">
    <source>
        <dbReference type="Proteomes" id="UP000567179"/>
    </source>
</evidence>
<evidence type="ECO:0000259" key="6">
    <source>
        <dbReference type="PROSITE" id="PS50011"/>
    </source>
</evidence>
<dbReference type="SMART" id="SM00240">
    <property type="entry name" value="FHA"/>
    <property type="match status" value="1"/>
</dbReference>
<dbReference type="PROSITE" id="PS50006">
    <property type="entry name" value="FHA_DOMAIN"/>
    <property type="match status" value="1"/>
</dbReference>
<dbReference type="PROSITE" id="PS00108">
    <property type="entry name" value="PROTEIN_KINASE_ST"/>
    <property type="match status" value="1"/>
</dbReference>
<keyword evidence="2 4" id="KW-0547">Nucleotide-binding</keyword>
<dbReference type="AlphaFoldDB" id="A0A8H5EUL7"/>
<keyword evidence="3 4" id="KW-0067">ATP-binding</keyword>